<sequence>MNPIKGLLILAFVVAGGGNSALSANDAPEAIPTFTKDVAPILYGNCTSCHRPGDIAPMSLITYKDARPWARSIKDTVLTGEMPPWLADPHNSSGTFRDERILDQATIDTLVAWVDGGAP</sequence>
<proteinExistence type="predicted"/>
<dbReference type="EMBL" id="UINC01007294">
    <property type="protein sequence ID" value="SVA32516.1"/>
    <property type="molecule type" value="Genomic_DNA"/>
</dbReference>
<organism evidence="1">
    <name type="scientific">marine metagenome</name>
    <dbReference type="NCBI Taxonomy" id="408172"/>
    <lineage>
        <taxon>unclassified sequences</taxon>
        <taxon>metagenomes</taxon>
        <taxon>ecological metagenomes</taxon>
    </lineage>
</organism>
<gene>
    <name evidence="1" type="ORF">METZ01_LOCUS85370</name>
</gene>
<evidence type="ECO:0000313" key="1">
    <source>
        <dbReference type="EMBL" id="SVA32516.1"/>
    </source>
</evidence>
<reference evidence="1" key="1">
    <citation type="submission" date="2018-05" db="EMBL/GenBank/DDBJ databases">
        <authorList>
            <person name="Lanie J.A."/>
            <person name="Ng W.-L."/>
            <person name="Kazmierczak K.M."/>
            <person name="Andrzejewski T.M."/>
            <person name="Davidsen T.M."/>
            <person name="Wayne K.J."/>
            <person name="Tettelin H."/>
            <person name="Glass J.I."/>
            <person name="Rusch D."/>
            <person name="Podicherti R."/>
            <person name="Tsui H.-C.T."/>
            <person name="Winkler M.E."/>
        </authorList>
    </citation>
    <scope>NUCLEOTIDE SEQUENCE</scope>
</reference>
<evidence type="ECO:0008006" key="2">
    <source>
        <dbReference type="Google" id="ProtNLM"/>
    </source>
</evidence>
<feature type="non-terminal residue" evidence="1">
    <location>
        <position position="119"/>
    </location>
</feature>
<protein>
    <recommendedName>
        <fullName evidence="2">Cytochrome c domain-containing protein</fullName>
    </recommendedName>
</protein>
<accession>A0A381UWK9</accession>
<name>A0A381UWK9_9ZZZZ</name>
<dbReference type="AlphaFoldDB" id="A0A381UWK9"/>